<proteinExistence type="predicted"/>
<dbReference type="AlphaFoldDB" id="A0A9N9TMR8"/>
<protein>
    <submittedName>
        <fullName evidence="2">Uncharacterized protein</fullName>
    </submittedName>
</protein>
<organism evidence="2 3">
    <name type="scientific">Phyllotreta striolata</name>
    <name type="common">Striped flea beetle</name>
    <name type="synonym">Crioceris striolata</name>
    <dbReference type="NCBI Taxonomy" id="444603"/>
    <lineage>
        <taxon>Eukaryota</taxon>
        <taxon>Metazoa</taxon>
        <taxon>Ecdysozoa</taxon>
        <taxon>Arthropoda</taxon>
        <taxon>Hexapoda</taxon>
        <taxon>Insecta</taxon>
        <taxon>Pterygota</taxon>
        <taxon>Neoptera</taxon>
        <taxon>Endopterygota</taxon>
        <taxon>Coleoptera</taxon>
        <taxon>Polyphaga</taxon>
        <taxon>Cucujiformia</taxon>
        <taxon>Chrysomeloidea</taxon>
        <taxon>Chrysomelidae</taxon>
        <taxon>Galerucinae</taxon>
        <taxon>Alticini</taxon>
        <taxon>Phyllotreta</taxon>
    </lineage>
</organism>
<dbReference type="EMBL" id="OU900105">
    <property type="protein sequence ID" value="CAG9856858.1"/>
    <property type="molecule type" value="Genomic_DNA"/>
</dbReference>
<dbReference type="OrthoDB" id="6712663at2759"/>
<feature type="chain" id="PRO_5040138576" evidence="1">
    <location>
        <begin position="20"/>
        <end position="229"/>
    </location>
</feature>
<gene>
    <name evidence="2" type="ORF">PHYEVI_LOCUS3271</name>
</gene>
<feature type="signal peptide" evidence="1">
    <location>
        <begin position="1"/>
        <end position="19"/>
    </location>
</feature>
<keyword evidence="3" id="KW-1185">Reference proteome</keyword>
<sequence length="229" mass="25713">MKSIVFSVVFVIGLVQVNTAEVQMKTLKRVTRQAMSFTENQYIQPIVSKIILHCKANHLSADGAQKLQKLYDDMISCRSKLTLFSIPKDEYLDKVKACSKEAFAQSVNCLPEELKHLPELANSWMTSVPAYLYDHKKAIGAPETVRCLNRFRETDVEYAYLGCTLSVAFENVQPSGVISTDEQFCGTYVKALKCLPKTINKYCADDESVKNTFAGLIEAATEPCKIYLK</sequence>
<accession>A0A9N9TMR8</accession>
<evidence type="ECO:0000256" key="1">
    <source>
        <dbReference type="SAM" id="SignalP"/>
    </source>
</evidence>
<evidence type="ECO:0000313" key="2">
    <source>
        <dbReference type="EMBL" id="CAG9856858.1"/>
    </source>
</evidence>
<keyword evidence="1" id="KW-0732">Signal</keyword>
<dbReference type="Proteomes" id="UP001153712">
    <property type="component" value="Chromosome 12"/>
</dbReference>
<reference evidence="2" key="1">
    <citation type="submission" date="2022-01" db="EMBL/GenBank/DDBJ databases">
        <authorList>
            <person name="King R."/>
        </authorList>
    </citation>
    <scope>NUCLEOTIDE SEQUENCE</scope>
</reference>
<evidence type="ECO:0000313" key="3">
    <source>
        <dbReference type="Proteomes" id="UP001153712"/>
    </source>
</evidence>
<name>A0A9N9TMR8_PHYSR</name>